<keyword evidence="2" id="KW-1185">Reference proteome</keyword>
<gene>
    <name evidence="1" type="ORF">ACFO0A_06560</name>
</gene>
<evidence type="ECO:0000313" key="1">
    <source>
        <dbReference type="EMBL" id="MFC4294720.1"/>
    </source>
</evidence>
<reference evidence="2" key="1">
    <citation type="journal article" date="2019" name="Int. J. Syst. Evol. Microbiol.">
        <title>The Global Catalogue of Microorganisms (GCM) 10K type strain sequencing project: providing services to taxonomists for standard genome sequencing and annotation.</title>
        <authorList>
            <consortium name="The Broad Institute Genomics Platform"/>
            <consortium name="The Broad Institute Genome Sequencing Center for Infectious Disease"/>
            <person name="Wu L."/>
            <person name="Ma J."/>
        </authorList>
    </citation>
    <scope>NUCLEOTIDE SEQUENCE [LARGE SCALE GENOMIC DNA]</scope>
    <source>
        <strain evidence="2">CGMCC 1.12989</strain>
    </source>
</reference>
<comment type="caution">
    <text evidence="1">The sequence shown here is derived from an EMBL/GenBank/DDBJ whole genome shotgun (WGS) entry which is preliminary data.</text>
</comment>
<accession>A0ABV8RMZ9</accession>
<evidence type="ECO:0008006" key="3">
    <source>
        <dbReference type="Google" id="ProtNLM"/>
    </source>
</evidence>
<sequence length="67" mass="7771">MGFESRKLRASITTGNAAKTLNSVGTWVRAERDRKARTIRFYQANICFARRVRPEDENRRAEQVGEQ</sequence>
<dbReference type="RefSeq" id="WP_379538213.1">
    <property type="nucleotide sequence ID" value="NZ_JBHSDR010000004.1"/>
</dbReference>
<proteinExistence type="predicted"/>
<evidence type="ECO:0000313" key="2">
    <source>
        <dbReference type="Proteomes" id="UP001595828"/>
    </source>
</evidence>
<organism evidence="1 2">
    <name type="scientific">Novosphingobium tardum</name>
    <dbReference type="NCBI Taxonomy" id="1538021"/>
    <lineage>
        <taxon>Bacteria</taxon>
        <taxon>Pseudomonadati</taxon>
        <taxon>Pseudomonadota</taxon>
        <taxon>Alphaproteobacteria</taxon>
        <taxon>Sphingomonadales</taxon>
        <taxon>Sphingomonadaceae</taxon>
        <taxon>Novosphingobium</taxon>
    </lineage>
</organism>
<dbReference type="Proteomes" id="UP001595828">
    <property type="component" value="Unassembled WGS sequence"/>
</dbReference>
<name>A0ABV8RMZ9_9SPHN</name>
<dbReference type="EMBL" id="JBHSDR010000004">
    <property type="protein sequence ID" value="MFC4294720.1"/>
    <property type="molecule type" value="Genomic_DNA"/>
</dbReference>
<protein>
    <recommendedName>
        <fullName evidence="3">Transposase</fullName>
    </recommendedName>
</protein>